<evidence type="ECO:0000313" key="1">
    <source>
        <dbReference type="EMBL" id="MPN00229.1"/>
    </source>
</evidence>
<accession>A0A645EGF7</accession>
<dbReference type="AlphaFoldDB" id="A0A645EGF7"/>
<reference evidence="1" key="1">
    <citation type="submission" date="2019-08" db="EMBL/GenBank/DDBJ databases">
        <authorList>
            <person name="Kucharzyk K."/>
            <person name="Murdoch R.W."/>
            <person name="Higgins S."/>
            <person name="Loffler F."/>
        </authorList>
    </citation>
    <scope>NUCLEOTIDE SEQUENCE</scope>
</reference>
<name>A0A645EGF7_9ZZZZ</name>
<organism evidence="1">
    <name type="scientific">bioreactor metagenome</name>
    <dbReference type="NCBI Taxonomy" id="1076179"/>
    <lineage>
        <taxon>unclassified sequences</taxon>
        <taxon>metagenomes</taxon>
        <taxon>ecological metagenomes</taxon>
    </lineage>
</organism>
<protein>
    <submittedName>
        <fullName evidence="1">Uncharacterized protein</fullName>
    </submittedName>
</protein>
<dbReference type="EMBL" id="VSSQ01046265">
    <property type="protein sequence ID" value="MPN00229.1"/>
    <property type="molecule type" value="Genomic_DNA"/>
</dbReference>
<gene>
    <name evidence="1" type="ORF">SDC9_147423</name>
</gene>
<proteinExistence type="predicted"/>
<sequence>MAFTHAAARILLVPNPLPFGTPVTSVSIQMPPPSRFNITSRLPPWAGITPQASKAAFWRTKESNGSPTDWRAEISVNSPWTSISADSKTIFFSSNRLSRTDTGLSPFSNIAAFSTVPPFSLQYGGVSDQPPPQLTRRGSFTSNSSTAIRASLFSWRPASVDWSITCDKQENALATSLSSLSADPT</sequence>
<comment type="caution">
    <text evidence="1">The sequence shown here is derived from an EMBL/GenBank/DDBJ whole genome shotgun (WGS) entry which is preliminary data.</text>
</comment>